<keyword evidence="1" id="KW-0472">Membrane</keyword>
<proteinExistence type="evidence at transcript level"/>
<keyword evidence="3" id="KW-0496">Mitochondrion</keyword>
<reference evidence="3" key="1">
    <citation type="journal article" date="2014" name="Insect Biochem. Mol. Biol.">
        <title>An insight into the sialome of the frog biting fly, Corethrella appendiculata.</title>
        <authorList>
            <person name="Ribeiro J.M.C."/>
            <person name="Chagas A.C."/>
            <person name="Pham V.M."/>
            <person name="Lounibos L.P."/>
            <person name="Calvo E."/>
        </authorList>
    </citation>
    <scope>NUCLEOTIDE SEQUENCE</scope>
    <source>
        <tissue evidence="3">Salivary glands</tissue>
    </source>
</reference>
<dbReference type="EMBL" id="GANO01004606">
    <property type="protein sequence ID" value="JAB55265.1"/>
    <property type="molecule type" value="mRNA"/>
</dbReference>
<dbReference type="AlphaFoldDB" id="U5ESZ5"/>
<geneLocation type="mitochondrion" evidence="3"/>
<accession>U5ESZ5</accession>
<keyword evidence="1" id="KW-1133">Transmembrane helix</keyword>
<sequence length="162" mass="18460">FLAFNLLLLYLDLIFLGKIKSKLVLMKLLIPNDLSVVLNRFTNFSYNSSSVCNLLSSKLNSASRSFVIGKYILKLEHNTFPAGVDFKGEVKLVSFLRVIFSASSSRENLVLWNFKVFKIKLFWAMTLSILAFSLINISHWLISLNSKFSSSLNDVFNMFSLL</sequence>
<feature type="signal peptide" evidence="2">
    <location>
        <begin position="1"/>
        <end position="21"/>
    </location>
</feature>
<organism evidence="3">
    <name type="scientific">Corethrella appendiculata</name>
    <dbReference type="NCBI Taxonomy" id="1370023"/>
    <lineage>
        <taxon>Eukaryota</taxon>
        <taxon>Metazoa</taxon>
        <taxon>Ecdysozoa</taxon>
        <taxon>Arthropoda</taxon>
        <taxon>Hexapoda</taxon>
        <taxon>Insecta</taxon>
        <taxon>Pterygota</taxon>
        <taxon>Neoptera</taxon>
        <taxon>Endopterygota</taxon>
        <taxon>Diptera</taxon>
        <taxon>Nematocera</taxon>
        <taxon>Culicoidea</taxon>
        <taxon>Chaoboridae</taxon>
        <taxon>Corethrella</taxon>
    </lineage>
</organism>
<evidence type="ECO:0000256" key="2">
    <source>
        <dbReference type="SAM" id="SignalP"/>
    </source>
</evidence>
<feature type="non-terminal residue" evidence="3">
    <location>
        <position position="162"/>
    </location>
</feature>
<name>U5ESZ5_9DIPT</name>
<protein>
    <submittedName>
        <fullName evidence="3">Uncharacterized protein</fullName>
    </submittedName>
</protein>
<keyword evidence="1" id="KW-0812">Transmembrane</keyword>
<evidence type="ECO:0000256" key="1">
    <source>
        <dbReference type="SAM" id="Phobius"/>
    </source>
</evidence>
<keyword evidence="2" id="KW-0732">Signal</keyword>
<feature type="chain" id="PRO_5004659671" evidence="2">
    <location>
        <begin position="22"/>
        <end position="162"/>
    </location>
</feature>
<evidence type="ECO:0000313" key="3">
    <source>
        <dbReference type="EMBL" id="JAB55265.1"/>
    </source>
</evidence>
<feature type="non-terminal residue" evidence="3">
    <location>
        <position position="1"/>
    </location>
</feature>
<feature type="transmembrane region" description="Helical" evidence="1">
    <location>
        <begin position="121"/>
        <end position="142"/>
    </location>
</feature>